<protein>
    <submittedName>
        <fullName evidence="3">Cupredoxin-like domain-containing protein</fullName>
    </submittedName>
</protein>
<dbReference type="Pfam" id="PF13473">
    <property type="entry name" value="Cupredoxin_1"/>
    <property type="match status" value="1"/>
</dbReference>
<evidence type="ECO:0000313" key="3">
    <source>
        <dbReference type="EMBL" id="PQV62700.1"/>
    </source>
</evidence>
<reference evidence="3 4" key="1">
    <citation type="journal article" date="2018" name="Syst. Appl. Microbiol.">
        <title>Abditibacterium utsteinense sp. nov., the first cultivated member of candidate phylum FBP, isolated from ice-free Antarctic soil samples.</title>
        <authorList>
            <person name="Tahon G."/>
            <person name="Tytgat B."/>
            <person name="Lebbe L."/>
            <person name="Carlier A."/>
            <person name="Willems A."/>
        </authorList>
    </citation>
    <scope>NUCLEOTIDE SEQUENCE [LARGE SCALE GENOMIC DNA]</scope>
    <source>
        <strain evidence="3 4">LMG 29911</strain>
    </source>
</reference>
<name>A0A2S8SPH6_9BACT</name>
<dbReference type="Gene3D" id="2.60.40.420">
    <property type="entry name" value="Cupredoxins - blue copper proteins"/>
    <property type="match status" value="1"/>
</dbReference>
<organism evidence="3 4">
    <name type="scientific">Abditibacterium utsteinense</name>
    <dbReference type="NCBI Taxonomy" id="1960156"/>
    <lineage>
        <taxon>Bacteria</taxon>
        <taxon>Pseudomonadati</taxon>
        <taxon>Abditibacteriota</taxon>
        <taxon>Abditibacteriia</taxon>
        <taxon>Abditibacteriales</taxon>
        <taxon>Abditibacteriaceae</taxon>
        <taxon>Abditibacterium</taxon>
    </lineage>
</organism>
<keyword evidence="1" id="KW-0732">Signal</keyword>
<dbReference type="InterPro" id="IPR028096">
    <property type="entry name" value="EfeO_Cupredoxin"/>
</dbReference>
<evidence type="ECO:0000256" key="1">
    <source>
        <dbReference type="SAM" id="SignalP"/>
    </source>
</evidence>
<dbReference type="AlphaFoldDB" id="A0A2S8SPH6"/>
<accession>A0A2S8SPH6</accession>
<evidence type="ECO:0000259" key="2">
    <source>
        <dbReference type="Pfam" id="PF13473"/>
    </source>
</evidence>
<dbReference type="Proteomes" id="UP000237684">
    <property type="component" value="Unassembled WGS sequence"/>
</dbReference>
<dbReference type="RefSeq" id="WP_106381151.1">
    <property type="nucleotide sequence ID" value="NZ_NIGF01000024.1"/>
</dbReference>
<dbReference type="OrthoDB" id="9800141at2"/>
<proteinExistence type="predicted"/>
<keyword evidence="4" id="KW-1185">Reference proteome</keyword>
<dbReference type="InterPro" id="IPR008972">
    <property type="entry name" value="Cupredoxin"/>
</dbReference>
<sequence length="118" mass="12381">MKNLRTLTSLALGAALLGASIAPQIAFAHGGKHQDVTVLVDGKGYHPAMVGVKAGKEVHMTFVSKGESCGNNISIPALKQNLSLKVGQSKMIKFTPKKGQTIAFACGMKMFKGKVVAK</sequence>
<feature type="chain" id="PRO_5015431888" evidence="1">
    <location>
        <begin position="29"/>
        <end position="118"/>
    </location>
</feature>
<dbReference type="SUPFAM" id="SSF49503">
    <property type="entry name" value="Cupredoxins"/>
    <property type="match status" value="1"/>
</dbReference>
<comment type="caution">
    <text evidence="3">The sequence shown here is derived from an EMBL/GenBank/DDBJ whole genome shotgun (WGS) entry which is preliminary data.</text>
</comment>
<dbReference type="EMBL" id="NIGF01000024">
    <property type="protein sequence ID" value="PQV62700.1"/>
    <property type="molecule type" value="Genomic_DNA"/>
</dbReference>
<evidence type="ECO:0000313" key="4">
    <source>
        <dbReference type="Proteomes" id="UP000237684"/>
    </source>
</evidence>
<dbReference type="InParanoid" id="A0A2S8SPH6"/>
<feature type="domain" description="EfeO-type cupredoxin-like" evidence="2">
    <location>
        <begin position="30"/>
        <end position="117"/>
    </location>
</feature>
<feature type="signal peptide" evidence="1">
    <location>
        <begin position="1"/>
        <end position="28"/>
    </location>
</feature>
<gene>
    <name evidence="3" type="ORF">B1R32_12416</name>
</gene>